<dbReference type="PANTHER" id="PTHR15454:SF56">
    <property type="entry name" value="PROTEIN PHOSPHATASE 1 REGULATORY SUBUNIT 7-RELATED"/>
    <property type="match status" value="1"/>
</dbReference>
<feature type="region of interest" description="Disordered" evidence="4">
    <location>
        <begin position="490"/>
        <end position="528"/>
    </location>
</feature>
<keyword evidence="2" id="KW-0677">Repeat</keyword>
<evidence type="ECO:0000256" key="4">
    <source>
        <dbReference type="SAM" id="MobiDB-lite"/>
    </source>
</evidence>
<proteinExistence type="predicted"/>
<evidence type="ECO:0000313" key="5">
    <source>
        <dbReference type="EMBL" id="KAF0711942.1"/>
    </source>
</evidence>
<protein>
    <submittedName>
        <fullName evidence="6">Aste57867_4964 protein</fullName>
    </submittedName>
</protein>
<reference evidence="5" key="2">
    <citation type="submission" date="2019-06" db="EMBL/GenBank/DDBJ databases">
        <title>Genomics analysis of Aphanomyces spp. identifies a new class of oomycete effector associated with host adaptation.</title>
        <authorList>
            <person name="Gaulin E."/>
        </authorList>
    </citation>
    <scope>NUCLEOTIDE SEQUENCE</scope>
    <source>
        <strain evidence="5">CBS 578.67</strain>
    </source>
</reference>
<accession>A0A485KDP4</accession>
<dbReference type="AlphaFoldDB" id="A0A485KDP4"/>
<dbReference type="Proteomes" id="UP000332933">
    <property type="component" value="Unassembled WGS sequence"/>
</dbReference>
<feature type="compositionally biased region" description="Polar residues" evidence="4">
    <location>
        <begin position="513"/>
        <end position="524"/>
    </location>
</feature>
<feature type="compositionally biased region" description="Low complexity" evidence="4">
    <location>
        <begin position="825"/>
        <end position="845"/>
    </location>
</feature>
<feature type="compositionally biased region" description="Pro residues" evidence="4">
    <location>
        <begin position="494"/>
        <end position="508"/>
    </location>
</feature>
<dbReference type="EMBL" id="VJMH01001473">
    <property type="protein sequence ID" value="KAF0711942.1"/>
    <property type="molecule type" value="Genomic_DNA"/>
</dbReference>
<dbReference type="PROSITE" id="PS51450">
    <property type="entry name" value="LRR"/>
    <property type="match status" value="2"/>
</dbReference>
<evidence type="ECO:0000313" key="6">
    <source>
        <dbReference type="EMBL" id="VFT82052.1"/>
    </source>
</evidence>
<reference evidence="6 7" key="1">
    <citation type="submission" date="2019-03" db="EMBL/GenBank/DDBJ databases">
        <authorList>
            <person name="Gaulin E."/>
            <person name="Dumas B."/>
        </authorList>
    </citation>
    <scope>NUCLEOTIDE SEQUENCE [LARGE SCALE GENOMIC DNA]</scope>
    <source>
        <strain evidence="6">CBS 568.67</strain>
    </source>
</reference>
<evidence type="ECO:0000256" key="3">
    <source>
        <dbReference type="SAM" id="Coils"/>
    </source>
</evidence>
<evidence type="ECO:0000256" key="1">
    <source>
        <dbReference type="ARBA" id="ARBA00022614"/>
    </source>
</evidence>
<feature type="region of interest" description="Disordered" evidence="4">
    <location>
        <begin position="86"/>
        <end position="112"/>
    </location>
</feature>
<dbReference type="InterPro" id="IPR001611">
    <property type="entry name" value="Leu-rich_rpt"/>
</dbReference>
<keyword evidence="1" id="KW-0433">Leucine-rich repeat</keyword>
<dbReference type="Gene3D" id="3.80.10.10">
    <property type="entry name" value="Ribonuclease Inhibitor"/>
    <property type="match status" value="2"/>
</dbReference>
<feature type="coiled-coil region" evidence="3">
    <location>
        <begin position="669"/>
        <end position="722"/>
    </location>
</feature>
<feature type="compositionally biased region" description="Low complexity" evidence="4">
    <location>
        <begin position="568"/>
        <end position="577"/>
    </location>
</feature>
<dbReference type="PANTHER" id="PTHR15454">
    <property type="entry name" value="NISCHARIN RELATED"/>
    <property type="match status" value="1"/>
</dbReference>
<name>A0A485KDP4_9STRA</name>
<gene>
    <name evidence="6" type="primary">Aste57867_4964</name>
    <name evidence="5" type="ORF">As57867_004951</name>
    <name evidence="6" type="ORF">ASTE57867_4964</name>
</gene>
<sequence>MRGESEGGSPSSSMANLAFQDKSQCVDEGVGDVTASTDFIGSYNAHLMDEETIQSLRRALRQSEADIERFGHVREFSAPQVKVDRVDLRPPSASRSHESTRKQSSGISCPPIRRRDTFTTAVVKHHLGIDVSNAVDDDVCVTGAGSRDMLALARPTSANVAKSARPPPRPRPATVFVGKQQTQRRSFQVVQKEEKVAYQALEAQYTVLRDVLIRHMDRLCLHGRPQEAEASASVYTKLAKFDEKLKIQHPEYTQRKPRRSLRPVTSHRALPPGSIKARAIAPPTNGFSRGHSRVYNGAMDPAAAAVSPRCIGRVITANLLIDRVGLYEIVGAKELILRDDNIEGLDEACAKDLASLELLSLSHNKLCSLEHFDHLTNLIELNVNFNQIDSLDALQCFGLQKLYAANNKLTSVAPLRAFTKLTHVSVFGNDLPDLDAVLHTCRHVLKLRSLDLDGNPCARVKGYKYSVLRLLPRLKELDGDVIHQLDRELLLSEPPAPTTRPSTAPPAAPTTTQNLRAKGSTSWAPSDDLRGPVQLFRDDFLNNNPILLEYLAQGVHDPPEADPEDVASPPSLSSSSSFVGKMRFANPDTSDNTAPSSSSSSSSPLKTPRCPMATPAPLSTHAIVDPSDPKTTIRKLLKHIEHLTTSADMYKAQASDAAVATLMEENARLRIENNNIPILQEEIQSLKAQVRHQPSAAAIPPLASLQAENAALKREVQKLRDMLAARPDHLCKEEILDDAASVDVELTALMMQNEISLKLMRHTIQKTKLEMQQERAAHLTGTQRPSTSGGELRVRSSPEEPPPPRAVRRLHTSAGRRAGSMPLAKKGGSSSKSTKVSKTTVSHSKMPSVREAIDEDNNRAEASGGPSTADVLVL</sequence>
<dbReference type="EMBL" id="CAADRA010001474">
    <property type="protein sequence ID" value="VFT82052.1"/>
    <property type="molecule type" value="Genomic_DNA"/>
</dbReference>
<keyword evidence="3" id="KW-0175">Coiled coil</keyword>
<dbReference type="GO" id="GO:0005737">
    <property type="term" value="C:cytoplasm"/>
    <property type="evidence" value="ECO:0007669"/>
    <property type="project" value="TreeGrafter"/>
</dbReference>
<dbReference type="SUPFAM" id="SSF52075">
    <property type="entry name" value="Outer arm dynein light chain 1"/>
    <property type="match status" value="1"/>
</dbReference>
<dbReference type="Pfam" id="PF13855">
    <property type="entry name" value="LRR_8"/>
    <property type="match status" value="1"/>
</dbReference>
<feature type="region of interest" description="Disordered" evidence="4">
    <location>
        <begin position="772"/>
        <end position="874"/>
    </location>
</feature>
<dbReference type="OrthoDB" id="1517790at2759"/>
<evidence type="ECO:0000256" key="2">
    <source>
        <dbReference type="ARBA" id="ARBA00022737"/>
    </source>
</evidence>
<feature type="compositionally biased region" description="Polar residues" evidence="4">
    <location>
        <begin position="780"/>
        <end position="789"/>
    </location>
</feature>
<feature type="region of interest" description="Disordered" evidence="4">
    <location>
        <begin position="556"/>
        <end position="627"/>
    </location>
</feature>
<dbReference type="InterPro" id="IPR032675">
    <property type="entry name" value="LRR_dom_sf"/>
</dbReference>
<organism evidence="6 7">
    <name type="scientific">Aphanomyces stellatus</name>
    <dbReference type="NCBI Taxonomy" id="120398"/>
    <lineage>
        <taxon>Eukaryota</taxon>
        <taxon>Sar</taxon>
        <taxon>Stramenopiles</taxon>
        <taxon>Oomycota</taxon>
        <taxon>Saprolegniomycetes</taxon>
        <taxon>Saprolegniales</taxon>
        <taxon>Verrucalvaceae</taxon>
        <taxon>Aphanomyces</taxon>
    </lineage>
</organism>
<evidence type="ECO:0000313" key="7">
    <source>
        <dbReference type="Proteomes" id="UP000332933"/>
    </source>
</evidence>
<keyword evidence="7" id="KW-1185">Reference proteome</keyword>